<evidence type="ECO:0000256" key="1">
    <source>
        <dbReference type="SAM" id="MobiDB-lite"/>
    </source>
</evidence>
<protein>
    <recommendedName>
        <fullName evidence="4">Stress response protein</fullName>
    </recommendedName>
</protein>
<dbReference type="AlphaFoldDB" id="A0A1H4RLH2"/>
<keyword evidence="3" id="KW-1185">Reference proteome</keyword>
<dbReference type="Proteomes" id="UP000198742">
    <property type="component" value="Unassembled WGS sequence"/>
</dbReference>
<feature type="compositionally biased region" description="Polar residues" evidence="1">
    <location>
        <begin position="433"/>
        <end position="447"/>
    </location>
</feature>
<name>A0A1H4RLH2_9ACTN</name>
<evidence type="ECO:0008006" key="4">
    <source>
        <dbReference type="Google" id="ProtNLM"/>
    </source>
</evidence>
<dbReference type="OrthoDB" id="56224at2"/>
<gene>
    <name evidence="2" type="ORF">SAMN04489844_2088</name>
</gene>
<dbReference type="EMBL" id="FNRT01000002">
    <property type="protein sequence ID" value="SEC32727.1"/>
    <property type="molecule type" value="Genomic_DNA"/>
</dbReference>
<feature type="region of interest" description="Disordered" evidence="1">
    <location>
        <begin position="417"/>
        <end position="469"/>
    </location>
</feature>
<organism evidence="2 3">
    <name type="scientific">Nocardioides exalbidus</name>
    <dbReference type="NCBI Taxonomy" id="402596"/>
    <lineage>
        <taxon>Bacteria</taxon>
        <taxon>Bacillati</taxon>
        <taxon>Actinomycetota</taxon>
        <taxon>Actinomycetes</taxon>
        <taxon>Propionibacteriales</taxon>
        <taxon>Nocardioidaceae</taxon>
        <taxon>Nocardioides</taxon>
    </lineage>
</organism>
<proteinExistence type="predicted"/>
<sequence>MAEESWHEARLIPTSGINGAEEQERRATSALLAVLSAVKEFGRGFVKPFGAPAGGLECFIEVPFVLGERRLYPDGLIRVSRGSKAWTALVEVKTGANNLETEQLENYLDIAREQGFDAVITISNEIPAIAGQHPTKVDKRKLRKVSLHHVSWSQVLADAVMQKEFRGVADPDQAWILGELIRYLEHRKSGALEFDDMGEAWVGVRDQVSAGTLRSTDKGIAEVVARFDALLRFANLQLGRQLGTEVVPVLSRKETADPSIRAQGLAQALCATGELSGAIRIPNTVGDLVVTADLRSGRVTCHVDVDAPREGRPTTRVNWLVRQLKAAPDSTRVETFVAHARGSQAAELLSVVRDEPSTLIHDAAKEIRTFRLATTTTLGTKRGRGRGSFIDSVLLSVDGFYRDVLESLRAWSAAPPKLRPAAMSESPEVDPDVSTSLVSTDYSSQDGASLAPPRTGSLPSPDFDSNTQP</sequence>
<evidence type="ECO:0000313" key="3">
    <source>
        <dbReference type="Proteomes" id="UP000198742"/>
    </source>
</evidence>
<dbReference type="STRING" id="402596.SAMN04489844_2088"/>
<accession>A0A1H4RLH2</accession>
<reference evidence="3" key="1">
    <citation type="submission" date="2016-10" db="EMBL/GenBank/DDBJ databases">
        <authorList>
            <person name="Varghese N."/>
            <person name="Submissions S."/>
        </authorList>
    </citation>
    <scope>NUCLEOTIDE SEQUENCE [LARGE SCALE GENOMIC DNA]</scope>
    <source>
        <strain evidence="3">DSM 22017</strain>
    </source>
</reference>
<evidence type="ECO:0000313" key="2">
    <source>
        <dbReference type="EMBL" id="SEC32727.1"/>
    </source>
</evidence>